<evidence type="ECO:0000256" key="2">
    <source>
        <dbReference type="PROSITE-ProRule" id="PRU00591"/>
    </source>
</evidence>
<dbReference type="PROSITE" id="PS51170">
    <property type="entry name" value="CW"/>
    <property type="match status" value="1"/>
</dbReference>
<proteinExistence type="predicted"/>
<comment type="caution">
    <text evidence="4">The sequence shown here is derived from an EMBL/GenBank/DDBJ whole genome shotgun (WGS) entry which is preliminary data.</text>
</comment>
<sequence>MTEADDMCYNRKTDASGKEEVQMRKRGAYAVLAGAALFMACTLSFTAFAKEERTPVGKIKLNFTSDIQAGEIGGNVDVSLEDGECSIESVDIVNEGDSWVGGDKPKVEIWLSADSDYYFKKSGKSAFSFSGDTVKYVSSSTKNDKEEMVLVVRLDKLDEDDEDLDVSGLMWDEDNGVAHWDDMSLAKNYKVRLCRRGGNSYEDGIGATYTVKENSYDFSGKFPKAGTYYFKVRAMDSRNNAGEWQESPYIEITEEDLTRVNGQWLRDDRGWWYQKGDGTYTSNGWQYINYKWYFFDQEGYMKTGWISWEDKLYYCDPSGAMLVSAVTPDGFTVGADGARIN</sequence>
<dbReference type="PaxDb" id="411902-CLOBOL_03127"/>
<evidence type="ECO:0000256" key="3">
    <source>
        <dbReference type="SAM" id="Phobius"/>
    </source>
</evidence>
<evidence type="ECO:0000313" key="5">
    <source>
        <dbReference type="Proteomes" id="UP000005396"/>
    </source>
</evidence>
<dbReference type="Gene3D" id="2.10.270.10">
    <property type="entry name" value="Cholin Binding"/>
    <property type="match status" value="1"/>
</dbReference>
<dbReference type="InterPro" id="IPR013783">
    <property type="entry name" value="Ig-like_fold"/>
</dbReference>
<reference evidence="4 5" key="1">
    <citation type="submission" date="2007-08" db="EMBL/GenBank/DDBJ databases">
        <authorList>
            <person name="Fulton L."/>
            <person name="Clifton S."/>
            <person name="Fulton B."/>
            <person name="Xu J."/>
            <person name="Minx P."/>
            <person name="Pepin K.H."/>
            <person name="Johnson M."/>
            <person name="Thiruvilangam P."/>
            <person name="Bhonagiri V."/>
            <person name="Nash W.E."/>
            <person name="Mardis E.R."/>
            <person name="Wilson R.K."/>
        </authorList>
    </citation>
    <scope>NUCLEOTIDE SEQUENCE [LARGE SCALE GENOMIC DNA]</scope>
    <source>
        <strain evidence="5">ATCC BAA-613 / DSM 15670 / CCUG 46953 / JCM 12243 / WAL 16351</strain>
    </source>
</reference>
<dbReference type="Proteomes" id="UP000005396">
    <property type="component" value="Unassembled WGS sequence"/>
</dbReference>
<evidence type="ECO:0000313" key="4">
    <source>
        <dbReference type="EMBL" id="EDP16361.1"/>
    </source>
</evidence>
<organism evidence="4 5">
    <name type="scientific">Enterocloster bolteae (strain ATCC BAA-613 / DSM 15670 / CCUG 46953 / JCM 12243 / WAL 16351)</name>
    <name type="common">Clostridium bolteae</name>
    <dbReference type="NCBI Taxonomy" id="411902"/>
    <lineage>
        <taxon>Bacteria</taxon>
        <taxon>Bacillati</taxon>
        <taxon>Bacillota</taxon>
        <taxon>Clostridia</taxon>
        <taxon>Lachnospirales</taxon>
        <taxon>Lachnospiraceae</taxon>
        <taxon>Enterocloster</taxon>
    </lineage>
</organism>
<feature type="repeat" description="Cell wall-binding" evidence="2">
    <location>
        <begin position="282"/>
        <end position="301"/>
    </location>
</feature>
<feature type="transmembrane region" description="Helical" evidence="3">
    <location>
        <begin position="28"/>
        <end position="49"/>
    </location>
</feature>
<reference evidence="4 5" key="2">
    <citation type="submission" date="2007-09" db="EMBL/GenBank/DDBJ databases">
        <title>Draft genome sequence of Clostridium bolteae (ATCC BAA-613).</title>
        <authorList>
            <person name="Sudarsanam P."/>
            <person name="Ley R."/>
            <person name="Guruge J."/>
            <person name="Turnbaugh P.J."/>
            <person name="Mahowald M."/>
            <person name="Liep D."/>
            <person name="Gordon J."/>
        </authorList>
    </citation>
    <scope>NUCLEOTIDE SEQUENCE [LARGE SCALE GENOMIC DNA]</scope>
    <source>
        <strain evidence="5">ATCC BAA-613 / DSM 15670 / CCUG 46953 / JCM 12243 / WAL 16351</strain>
    </source>
</reference>
<name>A8RRX3_ENTBW</name>
<dbReference type="Pfam" id="PF19127">
    <property type="entry name" value="Choline_bind_3"/>
    <property type="match status" value="1"/>
</dbReference>
<dbReference type="EMBL" id="ABCC02000029">
    <property type="protein sequence ID" value="EDP16361.1"/>
    <property type="molecule type" value="Genomic_DNA"/>
</dbReference>
<keyword evidence="1" id="KW-0677">Repeat</keyword>
<dbReference type="Gene3D" id="2.60.40.10">
    <property type="entry name" value="Immunoglobulins"/>
    <property type="match status" value="1"/>
</dbReference>
<dbReference type="HOGENOM" id="CLU_048243_1_0_9"/>
<keyword evidence="3" id="KW-1133">Transmembrane helix</keyword>
<dbReference type="SUPFAM" id="SSF69360">
    <property type="entry name" value="Cell wall binding repeat"/>
    <property type="match status" value="1"/>
</dbReference>
<dbReference type="eggNOG" id="COG5263">
    <property type="taxonomic scope" value="Bacteria"/>
</dbReference>
<evidence type="ECO:0000256" key="1">
    <source>
        <dbReference type="ARBA" id="ARBA00022737"/>
    </source>
</evidence>
<evidence type="ECO:0008006" key="6">
    <source>
        <dbReference type="Google" id="ProtNLM"/>
    </source>
</evidence>
<keyword evidence="3" id="KW-0472">Membrane</keyword>
<dbReference type="InterPro" id="IPR018337">
    <property type="entry name" value="Cell_wall/Cho-bd_repeat"/>
</dbReference>
<dbReference type="AlphaFoldDB" id="A8RRX3"/>
<keyword evidence="3" id="KW-0812">Transmembrane</keyword>
<accession>A8RRX3</accession>
<gene>
    <name evidence="4" type="ORF">CLOBOL_03127</name>
</gene>
<protein>
    <recommendedName>
        <fullName evidence="6">Autolysin</fullName>
    </recommendedName>
</protein>